<dbReference type="AlphaFoldDB" id="A0A919X915"/>
<dbReference type="Pfam" id="PF20505">
    <property type="entry name" value="DUF6731"/>
    <property type="match status" value="1"/>
</dbReference>
<sequence length="172" mass="19677">MADVSVDIEMRYYHLVFERLDYQVPNRTTLHGESEALDLQDDEYIGIDVNVLYDPHHHIFMIQRNRSSLGPSGIESFLRTIISDYHHDFNDEFNLAIVSDELAKKRTFNQSAYRKLHVKVAGLKANGLVEKLRSKSGVAGGVGTVEITFNLDTPRNAKIDEDFAKSILEKFY</sequence>
<accession>A0A919X915</accession>
<gene>
    <name evidence="1" type="ORF">J43TS3_09860</name>
</gene>
<reference evidence="1" key="1">
    <citation type="submission" date="2021-03" db="EMBL/GenBank/DDBJ databases">
        <title>Antimicrobial resistance genes in bacteria isolated from Japanese honey, and their potential for conferring macrolide and lincosamide resistance in the American foulbrood pathogen Paenibacillus larvae.</title>
        <authorList>
            <person name="Okamoto M."/>
            <person name="Kumagai M."/>
            <person name="Kanamori H."/>
            <person name="Takamatsu D."/>
        </authorList>
    </citation>
    <scope>NUCLEOTIDE SEQUENCE</scope>
    <source>
        <strain evidence="1">J43TS3</strain>
    </source>
</reference>
<keyword evidence="2" id="KW-1185">Reference proteome</keyword>
<protein>
    <submittedName>
        <fullName evidence="1">Uncharacterized protein</fullName>
    </submittedName>
</protein>
<name>A0A919X915_9BACI</name>
<organism evidence="1 2">
    <name type="scientific">Ornithinibacillus bavariensis</name>
    <dbReference type="NCBI Taxonomy" id="545502"/>
    <lineage>
        <taxon>Bacteria</taxon>
        <taxon>Bacillati</taxon>
        <taxon>Bacillota</taxon>
        <taxon>Bacilli</taxon>
        <taxon>Bacillales</taxon>
        <taxon>Bacillaceae</taxon>
        <taxon>Ornithinibacillus</taxon>
    </lineage>
</organism>
<comment type="caution">
    <text evidence="1">The sequence shown here is derived from an EMBL/GenBank/DDBJ whole genome shotgun (WGS) entry which is preliminary data.</text>
</comment>
<evidence type="ECO:0000313" key="1">
    <source>
        <dbReference type="EMBL" id="GIO26375.1"/>
    </source>
</evidence>
<evidence type="ECO:0000313" key="2">
    <source>
        <dbReference type="Proteomes" id="UP000676917"/>
    </source>
</evidence>
<dbReference type="Proteomes" id="UP000676917">
    <property type="component" value="Unassembled WGS sequence"/>
</dbReference>
<dbReference type="InterPro" id="IPR046618">
    <property type="entry name" value="DUF6731"/>
</dbReference>
<proteinExistence type="predicted"/>
<dbReference type="EMBL" id="BORP01000001">
    <property type="protein sequence ID" value="GIO26375.1"/>
    <property type="molecule type" value="Genomic_DNA"/>
</dbReference>